<comment type="caution">
    <text evidence="1">The sequence shown here is derived from an EMBL/GenBank/DDBJ whole genome shotgun (WGS) entry which is preliminary data.</text>
</comment>
<dbReference type="OrthoDB" id="441223at2759"/>
<dbReference type="AlphaFoldDB" id="A0A498IH28"/>
<sequence>MNDNVNGVVNEAEQLQEWFRRWVPDPYGVLKDIDKFFPPGKEKGRLDPCSFYCSYPRCFEEDLQQGWPMIESALEKYGVGWYACIISTDEYTSVVHETHCIIFITKPTMEPDTIINVQTLLQLLA</sequence>
<dbReference type="Gene3D" id="3.30.1370.10">
    <property type="entry name" value="K Homology domain, type 1"/>
    <property type="match status" value="1"/>
</dbReference>
<dbReference type="GO" id="GO:0003723">
    <property type="term" value="F:RNA binding"/>
    <property type="evidence" value="ECO:0007669"/>
    <property type="project" value="InterPro"/>
</dbReference>
<dbReference type="EMBL" id="RDQH01000338">
    <property type="protein sequence ID" value="RXH82480.1"/>
    <property type="molecule type" value="Genomic_DNA"/>
</dbReference>
<dbReference type="InterPro" id="IPR036612">
    <property type="entry name" value="KH_dom_type_1_sf"/>
</dbReference>
<organism evidence="1 2">
    <name type="scientific">Malus domestica</name>
    <name type="common">Apple</name>
    <name type="synonym">Pyrus malus</name>
    <dbReference type="NCBI Taxonomy" id="3750"/>
    <lineage>
        <taxon>Eukaryota</taxon>
        <taxon>Viridiplantae</taxon>
        <taxon>Streptophyta</taxon>
        <taxon>Embryophyta</taxon>
        <taxon>Tracheophyta</taxon>
        <taxon>Spermatophyta</taxon>
        <taxon>Magnoliopsida</taxon>
        <taxon>eudicotyledons</taxon>
        <taxon>Gunneridae</taxon>
        <taxon>Pentapetalae</taxon>
        <taxon>rosids</taxon>
        <taxon>fabids</taxon>
        <taxon>Rosales</taxon>
        <taxon>Rosaceae</taxon>
        <taxon>Amygdaloideae</taxon>
        <taxon>Maleae</taxon>
        <taxon>Malus</taxon>
    </lineage>
</organism>
<proteinExistence type="predicted"/>
<name>A0A498IH28_MALDO</name>
<evidence type="ECO:0000313" key="2">
    <source>
        <dbReference type="Proteomes" id="UP000290289"/>
    </source>
</evidence>
<keyword evidence="2" id="KW-1185">Reference proteome</keyword>
<accession>A0A498IH28</accession>
<evidence type="ECO:0000313" key="1">
    <source>
        <dbReference type="EMBL" id="RXH82480.1"/>
    </source>
</evidence>
<protein>
    <submittedName>
        <fullName evidence="1">Uncharacterized protein</fullName>
    </submittedName>
</protein>
<reference evidence="1 2" key="1">
    <citation type="submission" date="2018-10" db="EMBL/GenBank/DDBJ databases">
        <title>A high-quality apple genome assembly.</title>
        <authorList>
            <person name="Hu J."/>
        </authorList>
    </citation>
    <scope>NUCLEOTIDE SEQUENCE [LARGE SCALE GENOMIC DNA]</scope>
    <source>
        <strain evidence="2">cv. HFTH1</strain>
        <tissue evidence="1">Young leaf</tissue>
    </source>
</reference>
<dbReference type="Proteomes" id="UP000290289">
    <property type="component" value="Chromosome 12"/>
</dbReference>
<gene>
    <name evidence="1" type="ORF">DVH24_036821</name>
</gene>